<organism evidence="3 4">
    <name type="scientific">Paraconiothyrium brasiliense</name>
    <dbReference type="NCBI Taxonomy" id="300254"/>
    <lineage>
        <taxon>Eukaryota</taxon>
        <taxon>Fungi</taxon>
        <taxon>Dikarya</taxon>
        <taxon>Ascomycota</taxon>
        <taxon>Pezizomycotina</taxon>
        <taxon>Dothideomycetes</taxon>
        <taxon>Pleosporomycetidae</taxon>
        <taxon>Pleosporales</taxon>
        <taxon>Massarineae</taxon>
        <taxon>Didymosphaeriaceae</taxon>
        <taxon>Paraconiothyrium</taxon>
    </lineage>
</organism>
<dbReference type="EMBL" id="JAKJXO020000002">
    <property type="protein sequence ID" value="KAL1610735.1"/>
    <property type="molecule type" value="Genomic_DNA"/>
</dbReference>
<feature type="compositionally biased region" description="Basic and acidic residues" evidence="1">
    <location>
        <begin position="908"/>
        <end position="924"/>
    </location>
</feature>
<accession>A0ABR3S225</accession>
<proteinExistence type="predicted"/>
<dbReference type="InterPro" id="IPR056693">
    <property type="entry name" value="DUF7791"/>
</dbReference>
<feature type="region of interest" description="Disordered" evidence="1">
    <location>
        <begin position="870"/>
        <end position="931"/>
    </location>
</feature>
<dbReference type="PANTHER" id="PTHR10039:SF5">
    <property type="entry name" value="NACHT DOMAIN-CONTAINING PROTEIN"/>
    <property type="match status" value="1"/>
</dbReference>
<dbReference type="PANTHER" id="PTHR10039">
    <property type="entry name" value="AMELOGENIN"/>
    <property type="match status" value="1"/>
</dbReference>
<evidence type="ECO:0000256" key="1">
    <source>
        <dbReference type="SAM" id="MobiDB-lite"/>
    </source>
</evidence>
<feature type="domain" description="DUF7791" evidence="2">
    <location>
        <begin position="486"/>
        <end position="584"/>
    </location>
</feature>
<dbReference type="InterPro" id="IPR027417">
    <property type="entry name" value="P-loop_NTPase"/>
</dbReference>
<feature type="compositionally biased region" description="Polar residues" evidence="1">
    <location>
        <begin position="870"/>
        <end position="896"/>
    </location>
</feature>
<sequence length="982" mass="111501">MDPLTAVGLVANILQFVELGCKIFANAKEIRHSASGLTLNDQRTVDVISEMHMLSANLETPGKEPSDANGKALFKLARECRKLSHEIQKLLYETSAKNPGSSYEVIRSTMRRMSANIKDQLISLATDNKTQLSTINDLDASLKRLHGRVFSLSLSNDDLMEKIQELLQLPQAAREAVAQQQILRMLDHDDFHLRYDIVDKAHQETFRWIIEEGKNDESEHLSDSRKLLRTWLAEEQGIFHIAGKLGSGKSTLMKFLSSHPNTSSDLQIWSDIQTALGNILTNPHVHKTHRFCFFIDALDEQNDPSPQNDHKALVEMIQRWTESPDGALKVCVSSREDNVFMNAFNPNRRLRLQDLTRQDLEKYVRQKLPDIPSTDVRRRISSTIVWRSRGIFLWVVLVVKALREAFEDGRELSDFEAELNTLPSEQEALFAHLLRTIPTSRRRNAYCLLKLMTYEIPPLYDELDIPLHAILYLDKYLKNPRFALEDDPSQPNLHQYLHSKVSSRREVELVKARKMLQGDCRGLVESAGLYQPGEHYMTFTHRSVPEFLDKTATKEVMDRETGGFIPAEALAQMLLGQVRAAENRADIRAENGPRYNTVPPAYIYEVLLSYHHEKRRQCDPTNEYLTALEKELERKGLALPVPYTHGFYGVDDHAGPPRVYSNLERPGETFGITHPYYLLALFGDLDYVKWKLEQDPLFMAHTGNRSLLLACMLYGVLASDETWLLGPHWIVGPQCVKIIRQLLSMGPVDCLKYILALLIAGLDDLWWEKHDEFMESKTFFGTMLAALLGKVEEKNTVVIRFTIAGAGIRIYWNGVDLEEGSIPHSISPPSELDTKLKKEPYKLRRWIQLMEFENGDEILALIDKFEAPAGSSSGLDQTTDTGCTSTSRAQTPNLSVELNAEPLEEDTSPDREIPKEEAADDCEKTPVQAPRSQLPGSLSSVWYVYLLFALLGKLSTLLSSSRALIYLPEILCALVIHRVLSE</sequence>
<name>A0ABR3S225_9PLEO</name>
<evidence type="ECO:0000313" key="3">
    <source>
        <dbReference type="EMBL" id="KAL1610735.1"/>
    </source>
</evidence>
<keyword evidence="4" id="KW-1185">Reference proteome</keyword>
<gene>
    <name evidence="3" type="ORF">SLS60_002405</name>
</gene>
<evidence type="ECO:0000259" key="2">
    <source>
        <dbReference type="Pfam" id="PF25053"/>
    </source>
</evidence>
<comment type="caution">
    <text evidence="3">The sequence shown here is derived from an EMBL/GenBank/DDBJ whole genome shotgun (WGS) entry which is preliminary data.</text>
</comment>
<dbReference type="SUPFAM" id="SSF52540">
    <property type="entry name" value="P-loop containing nucleoside triphosphate hydrolases"/>
    <property type="match status" value="1"/>
</dbReference>
<dbReference type="Proteomes" id="UP001521785">
    <property type="component" value="Unassembled WGS sequence"/>
</dbReference>
<evidence type="ECO:0000313" key="4">
    <source>
        <dbReference type="Proteomes" id="UP001521785"/>
    </source>
</evidence>
<protein>
    <recommendedName>
        <fullName evidence="2">DUF7791 domain-containing protein</fullName>
    </recommendedName>
</protein>
<dbReference type="Pfam" id="PF25053">
    <property type="entry name" value="DUF7791"/>
    <property type="match status" value="1"/>
</dbReference>
<reference evidence="3 4" key="1">
    <citation type="submission" date="2024-02" db="EMBL/GenBank/DDBJ databases">
        <title>De novo assembly and annotation of 12 fungi associated with fruit tree decline syndrome in Ontario, Canada.</title>
        <authorList>
            <person name="Sulman M."/>
            <person name="Ellouze W."/>
            <person name="Ilyukhin E."/>
        </authorList>
    </citation>
    <scope>NUCLEOTIDE SEQUENCE [LARGE SCALE GENOMIC DNA]</scope>
    <source>
        <strain evidence="3 4">M42-189</strain>
    </source>
</reference>